<keyword evidence="6" id="KW-0282">Flagellum</keyword>
<dbReference type="GO" id="GO:0005198">
    <property type="term" value="F:structural molecule activity"/>
    <property type="evidence" value="ECO:0007669"/>
    <property type="project" value="InterPro"/>
</dbReference>
<dbReference type="InterPro" id="IPR001029">
    <property type="entry name" value="Flagellin_N"/>
</dbReference>
<dbReference type="GO" id="GO:0009424">
    <property type="term" value="C:bacterial-type flagellum hook"/>
    <property type="evidence" value="ECO:0007669"/>
    <property type="project" value="InterPro"/>
</dbReference>
<dbReference type="EMBL" id="WWCJ01000004">
    <property type="protein sequence ID" value="MYN01867.1"/>
    <property type="molecule type" value="Genomic_DNA"/>
</dbReference>
<comment type="similarity">
    <text evidence="3">Belongs to the bacterial flagellin family.</text>
</comment>
<dbReference type="PANTHER" id="PTHR42792:SF1">
    <property type="entry name" value="FLAGELLAR HOOK-ASSOCIATED PROTEIN 3"/>
    <property type="match status" value="1"/>
</dbReference>
<sequence>MRISSNIIYNNGVGQLNTLQSQLQRAQLQLSTGRRVLTPADDPVASARALEISQSKEMNTQFVTNRTNARSSMSLVDQSLQNTDDLLQDVKRLIVNAGNPALSQQDRLSLATELEGRLDDLLGQANATDGTGGFLFSGYKLATQPFAKNSTGANYQGDQGARDLQVATSRKLPISVSGSSIYEEILTGNGTFVTGATAGNQTRGGTGIISPGSVVDQAALTGHKYTIDFTVVPATPGVPEVTTFTVNDLTNGGQPLLNQPYKPGEPIIFDGMQLDIKGKPADLDQFTVDPSTNQSMFTTMRNLITALSASPSNPVADAERTNQLNLANQNMSNALDKVLSVRASVGSGLKELDHLDSAGDDLNIAYAQQIGDLLDADPVETISRFTQLQTNLEAAQKSYKALTGLSLFNFI</sequence>
<dbReference type="GO" id="GO:0005576">
    <property type="term" value="C:extracellular region"/>
    <property type="evidence" value="ECO:0007669"/>
    <property type="project" value="UniProtKB-SubCell"/>
</dbReference>
<protein>
    <submittedName>
        <fullName evidence="6">Flagellar hook-associated protein 3</fullName>
    </submittedName>
</protein>
<keyword evidence="7" id="KW-1185">Reference proteome</keyword>
<accession>A0A6N9HF24</accession>
<dbReference type="InterPro" id="IPR001492">
    <property type="entry name" value="Flagellin"/>
</dbReference>
<gene>
    <name evidence="6" type="primary">flgL</name>
    <name evidence="6" type="ORF">GTP41_07110</name>
</gene>
<keyword evidence="6" id="KW-0969">Cilium</keyword>
<dbReference type="NCBIfam" id="TIGR02550">
    <property type="entry name" value="flagell_flgL"/>
    <property type="match status" value="1"/>
</dbReference>
<evidence type="ECO:0000256" key="4">
    <source>
        <dbReference type="ARBA" id="ARBA00023143"/>
    </source>
</evidence>
<name>A0A6N9HF24_9BURK</name>
<keyword evidence="4" id="KW-0975">Bacterial flagellum</keyword>
<dbReference type="AlphaFoldDB" id="A0A6N9HF24"/>
<dbReference type="InterPro" id="IPR013384">
    <property type="entry name" value="Flagell_FlgL"/>
</dbReference>
<evidence type="ECO:0000313" key="6">
    <source>
        <dbReference type="EMBL" id="MYN01867.1"/>
    </source>
</evidence>
<evidence type="ECO:0000256" key="1">
    <source>
        <dbReference type="ARBA" id="ARBA00004365"/>
    </source>
</evidence>
<comment type="caution">
    <text evidence="6">The sequence shown here is derived from an EMBL/GenBank/DDBJ whole genome shotgun (WGS) entry which is preliminary data.</text>
</comment>
<evidence type="ECO:0000313" key="7">
    <source>
        <dbReference type="Proteomes" id="UP000448575"/>
    </source>
</evidence>
<dbReference type="SUPFAM" id="SSF64518">
    <property type="entry name" value="Phase 1 flagellin"/>
    <property type="match status" value="1"/>
</dbReference>
<dbReference type="Pfam" id="PF00669">
    <property type="entry name" value="Flagellin_N"/>
    <property type="match status" value="1"/>
</dbReference>
<dbReference type="GO" id="GO:0071973">
    <property type="term" value="P:bacterial-type flagellum-dependent cell motility"/>
    <property type="evidence" value="ECO:0007669"/>
    <property type="project" value="InterPro"/>
</dbReference>
<evidence type="ECO:0000256" key="3">
    <source>
        <dbReference type="ARBA" id="ARBA00005709"/>
    </source>
</evidence>
<keyword evidence="6" id="KW-0966">Cell projection</keyword>
<comment type="subcellular location">
    <subcellularLocation>
        <location evidence="1">Bacterial flagellum</location>
    </subcellularLocation>
    <subcellularLocation>
        <location evidence="2">Secreted</location>
    </subcellularLocation>
</comment>
<evidence type="ECO:0000256" key="2">
    <source>
        <dbReference type="ARBA" id="ARBA00004613"/>
    </source>
</evidence>
<evidence type="ECO:0000259" key="5">
    <source>
        <dbReference type="Pfam" id="PF00669"/>
    </source>
</evidence>
<feature type="domain" description="Flagellin N-terminal" evidence="5">
    <location>
        <begin position="3"/>
        <end position="139"/>
    </location>
</feature>
<dbReference type="Proteomes" id="UP000448575">
    <property type="component" value="Unassembled WGS sequence"/>
</dbReference>
<dbReference type="Gene3D" id="1.20.1330.10">
    <property type="entry name" value="f41 fragment of flagellin, N-terminal domain"/>
    <property type="match status" value="2"/>
</dbReference>
<proteinExistence type="inferred from homology"/>
<organism evidence="6 7">
    <name type="scientific">Pseudoduganella guangdongensis</name>
    <dbReference type="NCBI Taxonomy" id="2692179"/>
    <lineage>
        <taxon>Bacteria</taxon>
        <taxon>Pseudomonadati</taxon>
        <taxon>Pseudomonadota</taxon>
        <taxon>Betaproteobacteria</taxon>
        <taxon>Burkholderiales</taxon>
        <taxon>Oxalobacteraceae</taxon>
        <taxon>Telluria group</taxon>
        <taxon>Pseudoduganella</taxon>
    </lineage>
</organism>
<dbReference type="PANTHER" id="PTHR42792">
    <property type="entry name" value="FLAGELLIN"/>
    <property type="match status" value="1"/>
</dbReference>
<reference evidence="6 7" key="1">
    <citation type="submission" date="2019-12" db="EMBL/GenBank/DDBJ databases">
        <title>Novel species isolated from a subtropical stream in China.</title>
        <authorList>
            <person name="Lu H."/>
        </authorList>
    </citation>
    <scope>NUCLEOTIDE SEQUENCE [LARGE SCALE GENOMIC DNA]</scope>
    <source>
        <strain evidence="6 7">DS3</strain>
    </source>
</reference>